<accession>A0A284S7G1</accession>
<evidence type="ECO:0000313" key="2">
    <source>
        <dbReference type="EMBL" id="SJL16941.1"/>
    </source>
</evidence>
<feature type="region of interest" description="Disordered" evidence="1">
    <location>
        <begin position="1"/>
        <end position="49"/>
    </location>
</feature>
<organism evidence="2 3">
    <name type="scientific">Armillaria ostoyae</name>
    <name type="common">Armillaria root rot fungus</name>
    <dbReference type="NCBI Taxonomy" id="47428"/>
    <lineage>
        <taxon>Eukaryota</taxon>
        <taxon>Fungi</taxon>
        <taxon>Dikarya</taxon>
        <taxon>Basidiomycota</taxon>
        <taxon>Agaricomycotina</taxon>
        <taxon>Agaricomycetes</taxon>
        <taxon>Agaricomycetidae</taxon>
        <taxon>Agaricales</taxon>
        <taxon>Marasmiineae</taxon>
        <taxon>Physalacriaceae</taxon>
        <taxon>Armillaria</taxon>
    </lineage>
</organism>
<proteinExistence type="predicted"/>
<gene>
    <name evidence="2" type="ORF">ARMOST_20475</name>
</gene>
<name>A0A284S7G1_ARMOS</name>
<dbReference type="AlphaFoldDB" id="A0A284S7G1"/>
<dbReference type="Proteomes" id="UP000219338">
    <property type="component" value="Unassembled WGS sequence"/>
</dbReference>
<feature type="region of interest" description="Disordered" evidence="1">
    <location>
        <begin position="111"/>
        <end position="143"/>
    </location>
</feature>
<evidence type="ECO:0000313" key="3">
    <source>
        <dbReference type="Proteomes" id="UP000219338"/>
    </source>
</evidence>
<keyword evidence="3" id="KW-1185">Reference proteome</keyword>
<dbReference type="OrthoDB" id="10636027at2759"/>
<sequence>MGEEPTNPTPQRRVTYHPNSSDELPPPPRNATLGPSNVPRTPPPAYNPEEAEDYGRYLWACFCVLFPDPHLTLHTATNIPDAQTPIRVLILEPTLQHPATASTIWVGTPEHLAPYPAEDSDSDSSDYGGNEPVTEQADDDPLNSFGGDYEWPELGAIDRVILGLYRSQAWELRWLNIEQQSHFHTLDEQVPMGYYLAIA</sequence>
<reference evidence="3" key="1">
    <citation type="journal article" date="2017" name="Nat. Ecol. Evol.">
        <title>Genome expansion and lineage-specific genetic innovations in the forest pathogenic fungi Armillaria.</title>
        <authorList>
            <person name="Sipos G."/>
            <person name="Prasanna A.N."/>
            <person name="Walter M.C."/>
            <person name="O'Connor E."/>
            <person name="Balint B."/>
            <person name="Krizsan K."/>
            <person name="Kiss B."/>
            <person name="Hess J."/>
            <person name="Varga T."/>
            <person name="Slot J."/>
            <person name="Riley R."/>
            <person name="Boka B."/>
            <person name="Rigling D."/>
            <person name="Barry K."/>
            <person name="Lee J."/>
            <person name="Mihaltcheva S."/>
            <person name="LaButti K."/>
            <person name="Lipzen A."/>
            <person name="Waldron R."/>
            <person name="Moloney N.M."/>
            <person name="Sperisen C."/>
            <person name="Kredics L."/>
            <person name="Vagvoelgyi C."/>
            <person name="Patrignani A."/>
            <person name="Fitzpatrick D."/>
            <person name="Nagy I."/>
            <person name="Doyle S."/>
            <person name="Anderson J.B."/>
            <person name="Grigoriev I.V."/>
            <person name="Gueldener U."/>
            <person name="Muensterkoetter M."/>
            <person name="Nagy L.G."/>
        </authorList>
    </citation>
    <scope>NUCLEOTIDE SEQUENCE [LARGE SCALE GENOMIC DNA]</scope>
    <source>
        <strain evidence="3">C18/9</strain>
    </source>
</reference>
<protein>
    <submittedName>
        <fullName evidence="2">Uncharacterized protein</fullName>
    </submittedName>
</protein>
<evidence type="ECO:0000256" key="1">
    <source>
        <dbReference type="SAM" id="MobiDB-lite"/>
    </source>
</evidence>
<dbReference type="EMBL" id="FUEG01000039">
    <property type="protein sequence ID" value="SJL16941.1"/>
    <property type="molecule type" value="Genomic_DNA"/>
</dbReference>
<feature type="compositionally biased region" description="Polar residues" evidence="1">
    <location>
        <begin position="9"/>
        <end position="22"/>
    </location>
</feature>